<name>A0A427ASC7_ENSVE</name>
<dbReference type="Proteomes" id="UP000287651">
    <property type="component" value="Unassembled WGS sequence"/>
</dbReference>
<feature type="transmembrane region" description="Helical" evidence="1">
    <location>
        <begin position="119"/>
        <end position="139"/>
    </location>
</feature>
<keyword evidence="1" id="KW-1133">Transmembrane helix</keyword>
<protein>
    <submittedName>
        <fullName evidence="2">Uncharacterized protein</fullName>
    </submittedName>
</protein>
<keyword evidence="1" id="KW-0812">Transmembrane</keyword>
<proteinExistence type="predicted"/>
<keyword evidence="1" id="KW-0472">Membrane</keyword>
<accession>A0A427ASC7</accession>
<dbReference type="EMBL" id="AMZH03001488">
    <property type="protein sequence ID" value="RRT79130.1"/>
    <property type="molecule type" value="Genomic_DNA"/>
</dbReference>
<reference evidence="2 3" key="1">
    <citation type="journal article" date="2014" name="Agronomy (Basel)">
        <title>A Draft Genome Sequence for Ensete ventricosum, the Drought-Tolerant Tree Against Hunger.</title>
        <authorList>
            <person name="Harrison J."/>
            <person name="Moore K.A."/>
            <person name="Paszkiewicz K."/>
            <person name="Jones T."/>
            <person name="Grant M."/>
            <person name="Ambacheew D."/>
            <person name="Muzemil S."/>
            <person name="Studholme D.J."/>
        </authorList>
    </citation>
    <scope>NUCLEOTIDE SEQUENCE [LARGE SCALE GENOMIC DNA]</scope>
</reference>
<evidence type="ECO:0000313" key="2">
    <source>
        <dbReference type="EMBL" id="RRT79130.1"/>
    </source>
</evidence>
<comment type="caution">
    <text evidence="2">The sequence shown here is derived from an EMBL/GenBank/DDBJ whole genome shotgun (WGS) entry which is preliminary data.</text>
</comment>
<gene>
    <name evidence="2" type="ORF">B296_00025918</name>
</gene>
<organism evidence="2 3">
    <name type="scientific">Ensete ventricosum</name>
    <name type="common">Abyssinian banana</name>
    <name type="synonym">Musa ensete</name>
    <dbReference type="NCBI Taxonomy" id="4639"/>
    <lineage>
        <taxon>Eukaryota</taxon>
        <taxon>Viridiplantae</taxon>
        <taxon>Streptophyta</taxon>
        <taxon>Embryophyta</taxon>
        <taxon>Tracheophyta</taxon>
        <taxon>Spermatophyta</taxon>
        <taxon>Magnoliopsida</taxon>
        <taxon>Liliopsida</taxon>
        <taxon>Zingiberales</taxon>
        <taxon>Musaceae</taxon>
        <taxon>Ensete</taxon>
    </lineage>
</organism>
<evidence type="ECO:0000256" key="1">
    <source>
        <dbReference type="SAM" id="Phobius"/>
    </source>
</evidence>
<sequence length="209" mass="22427">MVAQAWALKTRGAISSRGRSTDDDVDLPLYWPLRSGRWFLVPSDKLPEVSLTNEFFVCSFKSRQSSMPKVVACFIGANRWCDGALKSTVGERGTQPVVAWALGDLEMLASHRVGGSRQVLVLVVVEVLIATEIVVLLIGTPQQGQVGGSRSSLGAKSLGHRADVSNASAFAPNRTYTLMGRMAAAPLSKGAMGRRQGLLVGVFIRRVDG</sequence>
<dbReference type="AlphaFoldDB" id="A0A427ASC7"/>
<evidence type="ECO:0000313" key="3">
    <source>
        <dbReference type="Proteomes" id="UP000287651"/>
    </source>
</evidence>